<protein>
    <recommendedName>
        <fullName evidence="3">Cation/multidrug efflux pump</fullName>
    </recommendedName>
</protein>
<evidence type="ECO:0000313" key="2">
    <source>
        <dbReference type="Proteomes" id="UP000000238"/>
    </source>
</evidence>
<dbReference type="KEGG" id="hch:HCH_00566"/>
<dbReference type="HOGENOM" id="CLU_161821_0_0_6"/>
<organism evidence="1 2">
    <name type="scientific">Hahella chejuensis (strain KCTC 2396)</name>
    <dbReference type="NCBI Taxonomy" id="349521"/>
    <lineage>
        <taxon>Bacteria</taxon>
        <taxon>Pseudomonadati</taxon>
        <taxon>Pseudomonadota</taxon>
        <taxon>Gammaproteobacteria</taxon>
        <taxon>Oceanospirillales</taxon>
        <taxon>Hahellaceae</taxon>
        <taxon>Hahella</taxon>
    </lineage>
</organism>
<accession>Q2SPF4</accession>
<dbReference type="eggNOG" id="ENOG503322E">
    <property type="taxonomic scope" value="Bacteria"/>
</dbReference>
<dbReference type="OrthoDB" id="332175at2"/>
<dbReference type="EMBL" id="CP000155">
    <property type="protein sequence ID" value="ABC27470.1"/>
    <property type="molecule type" value="Genomic_DNA"/>
</dbReference>
<sequence length="114" mass="11889">MRQTLIRWISIVVATAAFIMPTAGYSEIVEEKPSALAMTGDALFARPVLFGITVIGSVVYVASLPFSALGGNAGEAAETLVIGPAKTTFVRCLGCTQVGRKEKVVTLGDEGAQN</sequence>
<dbReference type="RefSeq" id="WP_011394547.1">
    <property type="nucleotide sequence ID" value="NC_007645.1"/>
</dbReference>
<evidence type="ECO:0008006" key="3">
    <source>
        <dbReference type="Google" id="ProtNLM"/>
    </source>
</evidence>
<dbReference type="Proteomes" id="UP000000238">
    <property type="component" value="Chromosome"/>
</dbReference>
<name>Q2SPF4_HAHCH</name>
<gene>
    <name evidence="1" type="ordered locus">HCH_00566</name>
</gene>
<proteinExistence type="predicted"/>
<reference evidence="1 2" key="1">
    <citation type="journal article" date="2005" name="Nucleic Acids Res.">
        <title>Genomic blueprint of Hahella chejuensis, a marine microbe producing an algicidal agent.</title>
        <authorList>
            <person name="Jeong H."/>
            <person name="Yim J.H."/>
            <person name="Lee C."/>
            <person name="Choi S.-H."/>
            <person name="Park Y.K."/>
            <person name="Yoon S.H."/>
            <person name="Hur C.-G."/>
            <person name="Kang H.-Y."/>
            <person name="Kim D."/>
            <person name="Lee H.H."/>
            <person name="Park K.H."/>
            <person name="Park S.-H."/>
            <person name="Park H.-S."/>
            <person name="Lee H.K."/>
            <person name="Oh T.K."/>
            <person name="Kim J.F."/>
        </authorList>
    </citation>
    <scope>NUCLEOTIDE SEQUENCE [LARGE SCALE GENOMIC DNA]</scope>
    <source>
        <strain evidence="1 2">KCTC 2396</strain>
    </source>
</reference>
<keyword evidence="2" id="KW-1185">Reference proteome</keyword>
<dbReference type="AlphaFoldDB" id="Q2SPF4"/>
<evidence type="ECO:0000313" key="1">
    <source>
        <dbReference type="EMBL" id="ABC27470.1"/>
    </source>
</evidence>